<evidence type="ECO:0000256" key="5">
    <source>
        <dbReference type="ARBA" id="ARBA00022753"/>
    </source>
</evidence>
<dbReference type="SUPFAM" id="SSF64268">
    <property type="entry name" value="PX domain"/>
    <property type="match status" value="1"/>
</dbReference>
<evidence type="ECO:0000256" key="2">
    <source>
        <dbReference type="ARBA" id="ARBA00004177"/>
    </source>
</evidence>
<feature type="region of interest" description="Disordered" evidence="10">
    <location>
        <begin position="374"/>
        <end position="461"/>
    </location>
</feature>
<gene>
    <name evidence="12" type="ORF">PCL_09952</name>
</gene>
<keyword evidence="5" id="KW-0967">Endosome</keyword>
<evidence type="ECO:0000256" key="7">
    <source>
        <dbReference type="ARBA" id="ARBA00033728"/>
    </source>
</evidence>
<evidence type="ECO:0000256" key="9">
    <source>
        <dbReference type="ARBA" id="ARBA00033785"/>
    </source>
</evidence>
<comment type="subcellular location">
    <subcellularLocation>
        <location evidence="2">Endosome</location>
    </subcellularLocation>
    <subcellularLocation>
        <location evidence="1">Vacuole membrane</location>
        <topology evidence="1">Peripheral membrane protein</topology>
    </subcellularLocation>
</comment>
<dbReference type="PROSITE" id="PS50195">
    <property type="entry name" value="PX"/>
    <property type="match status" value="1"/>
</dbReference>
<dbReference type="PANTHER" id="PTHR10555:SF170">
    <property type="entry name" value="FI18122P1"/>
    <property type="match status" value="1"/>
</dbReference>
<evidence type="ECO:0000256" key="1">
    <source>
        <dbReference type="ARBA" id="ARBA00004148"/>
    </source>
</evidence>
<dbReference type="CDD" id="cd07280">
    <property type="entry name" value="PX_YPT35"/>
    <property type="match status" value="1"/>
</dbReference>
<dbReference type="InterPro" id="IPR001683">
    <property type="entry name" value="PX_dom"/>
</dbReference>
<feature type="region of interest" description="Disordered" evidence="10">
    <location>
        <begin position="1"/>
        <end position="33"/>
    </location>
</feature>
<reference evidence="12 13" key="1">
    <citation type="journal article" date="2016" name="Front. Microbiol.">
        <title>Genome and transcriptome sequences reveal the specific parasitism of the nematophagous Purpureocillium lilacinum 36-1.</title>
        <authorList>
            <person name="Xie J."/>
            <person name="Li S."/>
            <person name="Mo C."/>
            <person name="Xiao X."/>
            <person name="Peng D."/>
            <person name="Wang G."/>
            <person name="Xiao Y."/>
        </authorList>
    </citation>
    <scope>NUCLEOTIDE SEQUENCE [LARGE SCALE GENOMIC DNA]</scope>
    <source>
        <strain evidence="12 13">36-1</strain>
    </source>
</reference>
<dbReference type="InterPro" id="IPR036871">
    <property type="entry name" value="PX_dom_sf"/>
</dbReference>
<sequence length="642" mass="69566">MAGWPLREATPSRHRRRNQKPQGSTTTSLLLPSTRTRTQVCPCAAIRAPLRLHSNGRSMPGHYVRVWARVGGLLNTSSSQAAKQQRRRSRGGWPGARPELGRRRGGMWNCGGGFFKKPVRRTAPLDVTAAVFENSPAESPHGLGRPQRSRFSRPFPSLYARLHANTPVFNAPPPKDRCFTSCIWLAPGTGTWTNPPRDSGLGCDERFNCWHVSHPADAGRALRSRRRCLSRAASGARREGAVLESSMRFAAEARLAALPSRLGAPNSMVAQAGTWKLSCPSPAVPRASGHSIGIVGPTVPAPELRAMDAMPCPALLCIWYRPQRPAQAPRDILDAFLACGTARDTARFAPPLRAAARHRKSEPPAALPFDLAQKQAASRAFPTQRDTHEPRPSHGRMASAVDTDAQRAPGGSDLVAETPAPASGTPAAPAQPTGTTATTTGSGSGHGDGGQDDDDDDGHLASSMMSLTSVTSPPYWLNSGVHQHQRSASSLSADSLPAGAITLRDNDTSEHNDRNDACWAKSVEIVDYTVVNGSATNIGAFVVWIVRVETLNVGFLPSRHAQGSYMNIRKRYSEFDDLRRRLMQSFPGFGAAVPELPPKSVISKFRPRFLEKRRAGLQYFLNCIMLNPEFSGSPVLKEFLFS</sequence>
<keyword evidence="6" id="KW-0472">Membrane</keyword>
<dbReference type="GO" id="GO:0005774">
    <property type="term" value="C:vacuolar membrane"/>
    <property type="evidence" value="ECO:0007669"/>
    <property type="project" value="UniProtKB-SubCell"/>
</dbReference>
<keyword evidence="4" id="KW-0926">Vacuole</keyword>
<dbReference type="Proteomes" id="UP000245956">
    <property type="component" value="Unassembled WGS sequence"/>
</dbReference>
<protein>
    <recommendedName>
        <fullName evidence="8">Endosomal/vacuolar adapter protein YPT35</fullName>
    </recommendedName>
    <alternativeName>
        <fullName evidence="9">PX domain-containing protein YPT35</fullName>
    </alternativeName>
</protein>
<feature type="domain" description="PX" evidence="11">
    <location>
        <begin position="522"/>
        <end position="642"/>
    </location>
</feature>
<feature type="compositionally biased region" description="Low complexity" evidence="10">
    <location>
        <begin position="24"/>
        <end position="33"/>
    </location>
</feature>
<evidence type="ECO:0000256" key="6">
    <source>
        <dbReference type="ARBA" id="ARBA00023136"/>
    </source>
</evidence>
<dbReference type="EMBL" id="LCWV01000005">
    <property type="protein sequence ID" value="PWI72937.1"/>
    <property type="molecule type" value="Genomic_DNA"/>
</dbReference>
<feature type="region of interest" description="Disordered" evidence="10">
    <location>
        <begin position="77"/>
        <end position="104"/>
    </location>
</feature>
<comment type="caution">
    <text evidence="12">The sequence shown here is derived from an EMBL/GenBank/DDBJ whole genome shotgun (WGS) entry which is preliminary data.</text>
</comment>
<dbReference type="GO" id="GO:0032266">
    <property type="term" value="F:phosphatidylinositol-3-phosphate binding"/>
    <property type="evidence" value="ECO:0007669"/>
    <property type="project" value="InterPro"/>
</dbReference>
<dbReference type="PANTHER" id="PTHR10555">
    <property type="entry name" value="SORTING NEXIN"/>
    <property type="match status" value="1"/>
</dbReference>
<dbReference type="AlphaFoldDB" id="A0A2U3EEJ2"/>
<dbReference type="SMART" id="SM00312">
    <property type="entry name" value="PX"/>
    <property type="match status" value="1"/>
</dbReference>
<evidence type="ECO:0000256" key="4">
    <source>
        <dbReference type="ARBA" id="ARBA00022554"/>
    </source>
</evidence>
<evidence type="ECO:0000259" key="11">
    <source>
        <dbReference type="PROSITE" id="PS50195"/>
    </source>
</evidence>
<dbReference type="InterPro" id="IPR037917">
    <property type="entry name" value="Ypt35_PX"/>
</dbReference>
<dbReference type="Gene3D" id="3.30.1520.10">
    <property type="entry name" value="Phox-like domain"/>
    <property type="match status" value="1"/>
</dbReference>
<evidence type="ECO:0000256" key="10">
    <source>
        <dbReference type="SAM" id="MobiDB-lite"/>
    </source>
</evidence>
<evidence type="ECO:0000313" key="13">
    <source>
        <dbReference type="Proteomes" id="UP000245956"/>
    </source>
</evidence>
<evidence type="ECO:0000256" key="8">
    <source>
        <dbReference type="ARBA" id="ARBA00033774"/>
    </source>
</evidence>
<evidence type="ECO:0000313" key="12">
    <source>
        <dbReference type="EMBL" id="PWI72937.1"/>
    </source>
</evidence>
<feature type="compositionally biased region" description="Low complexity" evidence="10">
    <location>
        <begin position="418"/>
        <end position="441"/>
    </location>
</feature>
<proteinExistence type="inferred from homology"/>
<dbReference type="Pfam" id="PF00787">
    <property type="entry name" value="PX"/>
    <property type="match status" value="1"/>
</dbReference>
<evidence type="ECO:0000256" key="3">
    <source>
        <dbReference type="ARBA" id="ARBA00007426"/>
    </source>
</evidence>
<comment type="similarity">
    <text evidence="3">Belongs to the YPT35 family.</text>
</comment>
<organism evidence="12 13">
    <name type="scientific">Purpureocillium lilacinum</name>
    <name type="common">Paecilomyces lilacinus</name>
    <dbReference type="NCBI Taxonomy" id="33203"/>
    <lineage>
        <taxon>Eukaryota</taxon>
        <taxon>Fungi</taxon>
        <taxon>Dikarya</taxon>
        <taxon>Ascomycota</taxon>
        <taxon>Pezizomycotina</taxon>
        <taxon>Sordariomycetes</taxon>
        <taxon>Hypocreomycetidae</taxon>
        <taxon>Hypocreales</taxon>
        <taxon>Ophiocordycipitaceae</taxon>
        <taxon>Purpureocillium</taxon>
    </lineage>
</organism>
<comment type="function">
    <text evidence="7">Recruits the lipid transfer protein VPS13 to endosomal and vacuolar membranes.</text>
</comment>
<dbReference type="GO" id="GO:0010008">
    <property type="term" value="C:endosome membrane"/>
    <property type="evidence" value="ECO:0007669"/>
    <property type="project" value="UniProtKB-SubCell"/>
</dbReference>
<accession>A0A2U3EEJ2</accession>
<name>A0A2U3EEJ2_PURLI</name>